<comment type="caution">
    <text evidence="11">The sequence shown here is derived from an EMBL/GenBank/DDBJ whole genome shotgun (WGS) entry which is preliminary data.</text>
</comment>
<evidence type="ECO:0000256" key="9">
    <source>
        <dbReference type="SAM" id="Phobius"/>
    </source>
</evidence>
<keyword evidence="2" id="KW-0723">Serine/threonine-protein kinase</keyword>
<dbReference type="PROSITE" id="PS00108">
    <property type="entry name" value="PROTEIN_KINASE_ST"/>
    <property type="match status" value="1"/>
</dbReference>
<feature type="binding site" evidence="7">
    <location>
        <position position="44"/>
    </location>
    <ligand>
        <name>ATP</name>
        <dbReference type="ChEBI" id="CHEBI:30616"/>
    </ligand>
</feature>
<sequence length="485" mass="51409">MGDTVQAGEVIGRRYTLVRSLGIGGFGQVWLAHDEDLNVKVALKQVRLAGPTTPEEQRQRMARAVREAQHAARLRDHPNIVTVHDAFEYDGSPWIVMQYVDGRTLAEELRQHGRLPIDQVTRIAEAMLAALGAAHKADIVHRDVKPANVLLATDGQVLLTDFGIAVAPTDATLTASSVVIGSPGYVAPERWQGVEPGAAADLFALGVTLYEAVEGEPPFARQNPIAALTQDPRPPLHAGRLGPILLRLLEKTPTRRPDAAAARALLRANPDTSHTPTTPTKPITTERPPEKAPERLASGETATITSDRMGTVKARGRRASDFGGELVGGICVIIGLVAGLAGKVLIGDDDVVASGVILFAAGSTGGYFCGWLLGGWHGLFGELDSLTVSPGGLTVSGELPAVYKWGDLKAVKLMRSGGTVTLVATVRPERVSDTKWRQKHPAKIEKDGNSKVFVGRGIPASDAGRVMGALSHYAGNLYSGPSSLP</sequence>
<keyword evidence="9" id="KW-1133">Transmembrane helix</keyword>
<evidence type="ECO:0000313" key="11">
    <source>
        <dbReference type="EMBL" id="MFC4016234.1"/>
    </source>
</evidence>
<keyword evidence="5 11" id="KW-0418">Kinase</keyword>
<dbReference type="EMBL" id="JBHSBI010000063">
    <property type="protein sequence ID" value="MFC4016234.1"/>
    <property type="molecule type" value="Genomic_DNA"/>
</dbReference>
<gene>
    <name evidence="11" type="ORF">ACFOY2_54130</name>
</gene>
<dbReference type="PROSITE" id="PS50011">
    <property type="entry name" value="PROTEIN_KINASE_DOM"/>
    <property type="match status" value="1"/>
</dbReference>
<dbReference type="InterPro" id="IPR000719">
    <property type="entry name" value="Prot_kinase_dom"/>
</dbReference>
<name>A0ABV8GTE8_9ACTN</name>
<evidence type="ECO:0000256" key="6">
    <source>
        <dbReference type="ARBA" id="ARBA00022840"/>
    </source>
</evidence>
<keyword evidence="9" id="KW-0812">Transmembrane</keyword>
<feature type="region of interest" description="Disordered" evidence="8">
    <location>
        <begin position="265"/>
        <end position="297"/>
    </location>
</feature>
<evidence type="ECO:0000256" key="8">
    <source>
        <dbReference type="SAM" id="MobiDB-lite"/>
    </source>
</evidence>
<feature type="compositionally biased region" description="Low complexity" evidence="8">
    <location>
        <begin position="265"/>
        <end position="286"/>
    </location>
</feature>
<keyword evidence="3 11" id="KW-0808">Transferase</keyword>
<dbReference type="RefSeq" id="WP_379536025.1">
    <property type="nucleotide sequence ID" value="NZ_JBHSBI010000063.1"/>
</dbReference>
<dbReference type="InterPro" id="IPR011009">
    <property type="entry name" value="Kinase-like_dom_sf"/>
</dbReference>
<keyword evidence="4 7" id="KW-0547">Nucleotide-binding</keyword>
<feature type="domain" description="Protein kinase" evidence="10">
    <location>
        <begin position="15"/>
        <end position="266"/>
    </location>
</feature>
<dbReference type="EC" id="2.7.11.1" evidence="1"/>
<keyword evidence="12" id="KW-1185">Reference proteome</keyword>
<evidence type="ECO:0000256" key="3">
    <source>
        <dbReference type="ARBA" id="ARBA00022679"/>
    </source>
</evidence>
<dbReference type="Gene3D" id="3.30.200.20">
    <property type="entry name" value="Phosphorylase Kinase, domain 1"/>
    <property type="match status" value="1"/>
</dbReference>
<evidence type="ECO:0000256" key="5">
    <source>
        <dbReference type="ARBA" id="ARBA00022777"/>
    </source>
</evidence>
<dbReference type="PANTHER" id="PTHR43289:SF6">
    <property type="entry name" value="SERINE_THREONINE-PROTEIN KINASE NEKL-3"/>
    <property type="match status" value="1"/>
</dbReference>
<accession>A0ABV8GTE8</accession>
<protein>
    <recommendedName>
        <fullName evidence="1">non-specific serine/threonine protein kinase</fullName>
        <ecNumber evidence="1">2.7.11.1</ecNumber>
    </recommendedName>
</protein>
<dbReference type="PANTHER" id="PTHR43289">
    <property type="entry name" value="MITOGEN-ACTIVATED PROTEIN KINASE KINASE KINASE 20-RELATED"/>
    <property type="match status" value="1"/>
</dbReference>
<evidence type="ECO:0000256" key="7">
    <source>
        <dbReference type="PROSITE-ProRule" id="PRU10141"/>
    </source>
</evidence>
<proteinExistence type="predicted"/>
<evidence type="ECO:0000256" key="2">
    <source>
        <dbReference type="ARBA" id="ARBA00022527"/>
    </source>
</evidence>
<dbReference type="InterPro" id="IPR008271">
    <property type="entry name" value="Ser/Thr_kinase_AS"/>
</dbReference>
<dbReference type="PROSITE" id="PS00107">
    <property type="entry name" value="PROTEIN_KINASE_ATP"/>
    <property type="match status" value="1"/>
</dbReference>
<dbReference type="CDD" id="cd14014">
    <property type="entry name" value="STKc_PknB_like"/>
    <property type="match status" value="1"/>
</dbReference>
<dbReference type="Proteomes" id="UP001595851">
    <property type="component" value="Unassembled WGS sequence"/>
</dbReference>
<evidence type="ECO:0000256" key="1">
    <source>
        <dbReference type="ARBA" id="ARBA00012513"/>
    </source>
</evidence>
<dbReference type="GO" id="GO:0004674">
    <property type="term" value="F:protein serine/threonine kinase activity"/>
    <property type="evidence" value="ECO:0007669"/>
    <property type="project" value="UniProtKB-EC"/>
</dbReference>
<evidence type="ECO:0000259" key="10">
    <source>
        <dbReference type="PROSITE" id="PS50011"/>
    </source>
</evidence>
<keyword evidence="9" id="KW-0472">Membrane</keyword>
<feature type="transmembrane region" description="Helical" evidence="9">
    <location>
        <begin position="352"/>
        <end position="373"/>
    </location>
</feature>
<evidence type="ECO:0000256" key="4">
    <source>
        <dbReference type="ARBA" id="ARBA00022741"/>
    </source>
</evidence>
<reference evidence="12" key="1">
    <citation type="journal article" date="2019" name="Int. J. Syst. Evol. Microbiol.">
        <title>The Global Catalogue of Microorganisms (GCM) 10K type strain sequencing project: providing services to taxonomists for standard genome sequencing and annotation.</title>
        <authorList>
            <consortium name="The Broad Institute Genomics Platform"/>
            <consortium name="The Broad Institute Genome Sequencing Center for Infectious Disease"/>
            <person name="Wu L."/>
            <person name="Ma J."/>
        </authorList>
    </citation>
    <scope>NUCLEOTIDE SEQUENCE [LARGE SCALE GENOMIC DNA]</scope>
    <source>
        <strain evidence="12">TBRC 1276</strain>
    </source>
</reference>
<evidence type="ECO:0000313" key="12">
    <source>
        <dbReference type="Proteomes" id="UP001595851"/>
    </source>
</evidence>
<dbReference type="InterPro" id="IPR017441">
    <property type="entry name" value="Protein_kinase_ATP_BS"/>
</dbReference>
<dbReference type="SUPFAM" id="SSF56112">
    <property type="entry name" value="Protein kinase-like (PK-like)"/>
    <property type="match status" value="1"/>
</dbReference>
<feature type="transmembrane region" description="Helical" evidence="9">
    <location>
        <begin position="326"/>
        <end position="346"/>
    </location>
</feature>
<dbReference type="Pfam" id="PF00069">
    <property type="entry name" value="Pkinase"/>
    <property type="match status" value="1"/>
</dbReference>
<keyword evidence="6 7" id="KW-0067">ATP-binding</keyword>
<dbReference type="Gene3D" id="1.10.510.10">
    <property type="entry name" value="Transferase(Phosphotransferase) domain 1"/>
    <property type="match status" value="1"/>
</dbReference>
<organism evidence="11 12">
    <name type="scientific">Nonomuraea purpurea</name>
    <dbReference type="NCBI Taxonomy" id="1849276"/>
    <lineage>
        <taxon>Bacteria</taxon>
        <taxon>Bacillati</taxon>
        <taxon>Actinomycetota</taxon>
        <taxon>Actinomycetes</taxon>
        <taxon>Streptosporangiales</taxon>
        <taxon>Streptosporangiaceae</taxon>
        <taxon>Nonomuraea</taxon>
    </lineage>
</organism>
<dbReference type="SMART" id="SM00220">
    <property type="entry name" value="S_TKc"/>
    <property type="match status" value="1"/>
</dbReference>